<keyword evidence="2" id="KW-1185">Reference proteome</keyword>
<dbReference type="EMBL" id="KK914462">
    <property type="protein sequence ID" value="KDP35978.1"/>
    <property type="molecule type" value="Genomic_DNA"/>
</dbReference>
<evidence type="ECO:0000313" key="1">
    <source>
        <dbReference type="EMBL" id="KDP35978.1"/>
    </source>
</evidence>
<sequence length="67" mass="7383">MAWIAGNFIARHHLSSIHFHSLSKLLPRKSRPQASSSCCEDEVGVLCCRASWSVAEKRTGTGRGDSR</sequence>
<name>A0A067KLT1_JATCU</name>
<gene>
    <name evidence="1" type="ORF">JCGZ_10537</name>
</gene>
<evidence type="ECO:0000313" key="2">
    <source>
        <dbReference type="Proteomes" id="UP000027138"/>
    </source>
</evidence>
<protein>
    <submittedName>
        <fullName evidence="1">Uncharacterized protein</fullName>
    </submittedName>
</protein>
<reference evidence="1 2" key="1">
    <citation type="journal article" date="2014" name="PLoS ONE">
        <title>Global Analysis of Gene Expression Profiles in Physic Nut (Jatropha curcas L.) Seedlings Exposed to Salt Stress.</title>
        <authorList>
            <person name="Zhang L."/>
            <person name="Zhang C."/>
            <person name="Wu P."/>
            <person name="Chen Y."/>
            <person name="Li M."/>
            <person name="Jiang H."/>
            <person name="Wu G."/>
        </authorList>
    </citation>
    <scope>NUCLEOTIDE SEQUENCE [LARGE SCALE GENOMIC DNA]</scope>
    <source>
        <strain evidence="2">cv. GZQX0401</strain>
        <tissue evidence="1">Young leaves</tissue>
    </source>
</reference>
<proteinExistence type="predicted"/>
<dbReference type="Proteomes" id="UP000027138">
    <property type="component" value="Unassembled WGS sequence"/>
</dbReference>
<dbReference type="AlphaFoldDB" id="A0A067KLT1"/>
<organism evidence="1 2">
    <name type="scientific">Jatropha curcas</name>
    <name type="common">Barbados nut</name>
    <dbReference type="NCBI Taxonomy" id="180498"/>
    <lineage>
        <taxon>Eukaryota</taxon>
        <taxon>Viridiplantae</taxon>
        <taxon>Streptophyta</taxon>
        <taxon>Embryophyta</taxon>
        <taxon>Tracheophyta</taxon>
        <taxon>Spermatophyta</taxon>
        <taxon>Magnoliopsida</taxon>
        <taxon>eudicotyledons</taxon>
        <taxon>Gunneridae</taxon>
        <taxon>Pentapetalae</taxon>
        <taxon>rosids</taxon>
        <taxon>fabids</taxon>
        <taxon>Malpighiales</taxon>
        <taxon>Euphorbiaceae</taxon>
        <taxon>Crotonoideae</taxon>
        <taxon>Jatropheae</taxon>
        <taxon>Jatropha</taxon>
    </lineage>
</organism>
<accession>A0A067KLT1</accession>